<dbReference type="GO" id="GO:0046872">
    <property type="term" value="F:metal ion binding"/>
    <property type="evidence" value="ECO:0007669"/>
    <property type="project" value="UniProtKB-KW"/>
</dbReference>
<feature type="transmembrane region" description="Helical" evidence="12">
    <location>
        <begin position="317"/>
        <end position="335"/>
    </location>
</feature>
<dbReference type="Proteomes" id="UP000178106">
    <property type="component" value="Unassembled WGS sequence"/>
</dbReference>
<evidence type="ECO:0000256" key="7">
    <source>
        <dbReference type="ARBA" id="ARBA00022801"/>
    </source>
</evidence>
<evidence type="ECO:0000256" key="6">
    <source>
        <dbReference type="ARBA" id="ARBA00022723"/>
    </source>
</evidence>
<comment type="caution">
    <text evidence="14">The sequence shown here is derived from an EMBL/GenBank/DDBJ whole genome shotgun (WGS) entry which is preliminary data.</text>
</comment>
<keyword evidence="9 12" id="KW-1133">Transmembrane helix</keyword>
<feature type="transmembrane region" description="Helical" evidence="12">
    <location>
        <begin position="76"/>
        <end position="95"/>
    </location>
</feature>
<dbReference type="GO" id="GO:0008237">
    <property type="term" value="F:metallopeptidase activity"/>
    <property type="evidence" value="ECO:0007669"/>
    <property type="project" value="UniProtKB-KW"/>
</dbReference>
<keyword evidence="7" id="KW-0378">Hydrolase</keyword>
<feature type="transmembrane region" description="Helical" evidence="12">
    <location>
        <begin position="217"/>
        <end position="238"/>
    </location>
</feature>
<feature type="transmembrane region" description="Helical" evidence="12">
    <location>
        <begin position="279"/>
        <end position="311"/>
    </location>
</feature>
<feature type="transmembrane region" description="Helical" evidence="12">
    <location>
        <begin position="406"/>
        <end position="428"/>
    </location>
</feature>
<dbReference type="InterPro" id="IPR008915">
    <property type="entry name" value="Peptidase_M50"/>
</dbReference>
<evidence type="ECO:0000256" key="4">
    <source>
        <dbReference type="ARBA" id="ARBA00022670"/>
    </source>
</evidence>
<comment type="subcellular location">
    <subcellularLocation>
        <location evidence="2">Membrane</location>
        <topology evidence="2">Multi-pass membrane protein</topology>
    </subcellularLocation>
</comment>
<comment type="similarity">
    <text evidence="3">Belongs to the peptidase M50B family.</text>
</comment>
<gene>
    <name evidence="14" type="ORF">A2494_00595</name>
</gene>
<organism evidence="14 15">
    <name type="scientific">Candidatus Lloydbacteria bacterium RIFOXYC12_FULL_46_25</name>
    <dbReference type="NCBI Taxonomy" id="1798670"/>
    <lineage>
        <taxon>Bacteria</taxon>
        <taxon>Candidatus Lloydiibacteriota</taxon>
    </lineage>
</organism>
<dbReference type="GO" id="GO:0006508">
    <property type="term" value="P:proteolysis"/>
    <property type="evidence" value="ECO:0007669"/>
    <property type="project" value="UniProtKB-KW"/>
</dbReference>
<feature type="transmembrane region" description="Helical" evidence="12">
    <location>
        <begin position="131"/>
        <end position="154"/>
    </location>
</feature>
<evidence type="ECO:0000256" key="10">
    <source>
        <dbReference type="ARBA" id="ARBA00023049"/>
    </source>
</evidence>
<dbReference type="Pfam" id="PF02163">
    <property type="entry name" value="Peptidase_M50"/>
    <property type="match status" value="1"/>
</dbReference>
<sequence>MSIFLPKERKRSFFNYVPTPLRQWILVIGLFGLKNEKILELIKLLKLMKASSAVASTFSVLVSVGFYAVDKGSAFALAFIGALLIHEAGHVWAIHYLKLGAFWETFFSMRAFPGVGAFIQAPPMASREEEAFIGFGGPLFSIIGGAILLLLWVITPDIKFVGLHHVFLGMAVLFYIAMLYHLSLLSRQSVGRGMFAESASWGEVFHQFFSISLVRKICAHAFLGSVAILVWLFATHVVMNAADFVFLAAFVSVIIGVFNLVITIRPLDGGRILQIVGSLFAYIGVLGLILLSLYIAESSIFLVWMIVLVSLRTHPLLRFYAVVAAGAGLVLFLVLGNTSQTLFENCVDVVLGLWMLSIAYARKDEVWQKGGDRRTLDSSNSTENRRKEEVCDRRKMGASWSTRLKWLARYLALLGVSLALGALIVHVAPEYFTAV</sequence>
<evidence type="ECO:0000256" key="2">
    <source>
        <dbReference type="ARBA" id="ARBA00004141"/>
    </source>
</evidence>
<keyword evidence="6" id="KW-0479">Metal-binding</keyword>
<keyword evidence="4" id="KW-0645">Protease</keyword>
<keyword evidence="10" id="KW-0482">Metalloprotease</keyword>
<evidence type="ECO:0000256" key="1">
    <source>
        <dbReference type="ARBA" id="ARBA00001947"/>
    </source>
</evidence>
<evidence type="ECO:0000313" key="15">
    <source>
        <dbReference type="Proteomes" id="UP000178106"/>
    </source>
</evidence>
<keyword evidence="8" id="KW-0862">Zinc</keyword>
<feature type="transmembrane region" description="Helical" evidence="12">
    <location>
        <begin position="166"/>
        <end position="185"/>
    </location>
</feature>
<evidence type="ECO:0000256" key="8">
    <source>
        <dbReference type="ARBA" id="ARBA00022833"/>
    </source>
</evidence>
<feature type="transmembrane region" description="Helical" evidence="12">
    <location>
        <begin position="12"/>
        <end position="33"/>
    </location>
</feature>
<evidence type="ECO:0000256" key="9">
    <source>
        <dbReference type="ARBA" id="ARBA00022989"/>
    </source>
</evidence>
<protein>
    <recommendedName>
        <fullName evidence="13">Peptidase M50 domain-containing protein</fullName>
    </recommendedName>
</protein>
<evidence type="ECO:0000256" key="12">
    <source>
        <dbReference type="SAM" id="Phobius"/>
    </source>
</evidence>
<evidence type="ECO:0000256" key="3">
    <source>
        <dbReference type="ARBA" id="ARBA00007931"/>
    </source>
</evidence>
<evidence type="ECO:0000256" key="5">
    <source>
        <dbReference type="ARBA" id="ARBA00022692"/>
    </source>
</evidence>
<dbReference type="AlphaFoldDB" id="A0A1G2DRX8"/>
<evidence type="ECO:0000259" key="13">
    <source>
        <dbReference type="Pfam" id="PF02163"/>
    </source>
</evidence>
<keyword evidence="11 12" id="KW-0472">Membrane</keyword>
<proteinExistence type="inferred from homology"/>
<keyword evidence="5 12" id="KW-0812">Transmembrane</keyword>
<feature type="transmembrane region" description="Helical" evidence="12">
    <location>
        <begin position="101"/>
        <end position="119"/>
    </location>
</feature>
<feature type="domain" description="Peptidase M50" evidence="13">
    <location>
        <begin position="74"/>
        <end position="276"/>
    </location>
</feature>
<name>A0A1G2DRX8_9BACT</name>
<reference evidence="14 15" key="1">
    <citation type="journal article" date="2016" name="Nat. Commun.">
        <title>Thousands of microbial genomes shed light on interconnected biogeochemical processes in an aquifer system.</title>
        <authorList>
            <person name="Anantharaman K."/>
            <person name="Brown C.T."/>
            <person name="Hug L.A."/>
            <person name="Sharon I."/>
            <person name="Castelle C.J."/>
            <person name="Probst A.J."/>
            <person name="Thomas B.C."/>
            <person name="Singh A."/>
            <person name="Wilkins M.J."/>
            <person name="Karaoz U."/>
            <person name="Brodie E.L."/>
            <person name="Williams K.H."/>
            <person name="Hubbard S.S."/>
            <person name="Banfield J.F."/>
        </authorList>
    </citation>
    <scope>NUCLEOTIDE SEQUENCE [LARGE SCALE GENOMIC DNA]</scope>
</reference>
<accession>A0A1G2DRX8</accession>
<dbReference type="EMBL" id="MHLU01000176">
    <property type="protein sequence ID" value="OGZ16367.1"/>
    <property type="molecule type" value="Genomic_DNA"/>
</dbReference>
<evidence type="ECO:0000313" key="14">
    <source>
        <dbReference type="EMBL" id="OGZ16367.1"/>
    </source>
</evidence>
<comment type="cofactor">
    <cofactor evidence="1">
        <name>Zn(2+)</name>
        <dbReference type="ChEBI" id="CHEBI:29105"/>
    </cofactor>
</comment>
<feature type="transmembrane region" description="Helical" evidence="12">
    <location>
        <begin position="244"/>
        <end position="267"/>
    </location>
</feature>
<dbReference type="GO" id="GO:0016020">
    <property type="term" value="C:membrane"/>
    <property type="evidence" value="ECO:0007669"/>
    <property type="project" value="UniProtKB-SubCell"/>
</dbReference>
<evidence type="ECO:0000256" key="11">
    <source>
        <dbReference type="ARBA" id="ARBA00023136"/>
    </source>
</evidence>
<feature type="transmembrane region" description="Helical" evidence="12">
    <location>
        <begin position="53"/>
        <end position="69"/>
    </location>
</feature>
<dbReference type="PANTHER" id="PTHR39188:SF3">
    <property type="entry name" value="STAGE IV SPORULATION PROTEIN FB"/>
    <property type="match status" value="1"/>
</dbReference>
<dbReference type="PANTHER" id="PTHR39188">
    <property type="entry name" value="MEMBRANE-ASSOCIATED ZINC METALLOPROTEASE M50B"/>
    <property type="match status" value="1"/>
</dbReference>